<reference evidence="4 5" key="1">
    <citation type="submission" date="2018-06" db="EMBL/GenBank/DDBJ databases">
        <authorList>
            <consortium name="Pathogen Informatics"/>
            <person name="Doyle S."/>
        </authorList>
    </citation>
    <scope>NUCLEOTIDE SEQUENCE [LARGE SCALE GENOMIC DNA]</scope>
    <source>
        <strain evidence="4 5">NCTC9045</strain>
    </source>
</reference>
<dbReference type="GO" id="GO:0016491">
    <property type="term" value="F:oxidoreductase activity"/>
    <property type="evidence" value="ECO:0007669"/>
    <property type="project" value="UniProtKB-KW"/>
</dbReference>
<name>A0A376X624_ECOLX</name>
<accession>A0A376X624</accession>
<dbReference type="Proteomes" id="UP000254503">
    <property type="component" value="Unassembled WGS sequence"/>
</dbReference>
<evidence type="ECO:0000256" key="1">
    <source>
        <dbReference type="ARBA" id="ARBA00022630"/>
    </source>
</evidence>
<organism evidence="4 5">
    <name type="scientific">Escherichia coli</name>
    <dbReference type="NCBI Taxonomy" id="562"/>
    <lineage>
        <taxon>Bacteria</taxon>
        <taxon>Pseudomonadati</taxon>
        <taxon>Pseudomonadota</taxon>
        <taxon>Gammaproteobacteria</taxon>
        <taxon>Enterobacterales</taxon>
        <taxon>Enterobacteriaceae</taxon>
        <taxon>Escherichia</taxon>
    </lineage>
</organism>
<dbReference type="AlphaFoldDB" id="A0A376X624"/>
<proteinExistence type="predicted"/>
<evidence type="ECO:0000313" key="4">
    <source>
        <dbReference type="EMBL" id="STJ56544.1"/>
    </source>
</evidence>
<dbReference type="Pfam" id="PF00890">
    <property type="entry name" value="FAD_binding_2"/>
    <property type="match status" value="1"/>
</dbReference>
<keyword evidence="1" id="KW-0285">Flavoprotein</keyword>
<sequence>MNKYQAVIIGFGKAGKTLAVTLAKAGWRVALIEQSNAMYAGPV</sequence>
<dbReference type="InterPro" id="IPR036188">
    <property type="entry name" value="FAD/NAD-bd_sf"/>
</dbReference>
<gene>
    <name evidence="4" type="ORF">NCTC9045_04526</name>
</gene>
<evidence type="ECO:0000256" key="2">
    <source>
        <dbReference type="ARBA" id="ARBA00023002"/>
    </source>
</evidence>
<protein>
    <submittedName>
        <fullName evidence="4">Putative pyridine nucleotide-disulfide oxidoreductase</fullName>
    </submittedName>
</protein>
<dbReference type="SUPFAM" id="SSF51905">
    <property type="entry name" value="FAD/NAD(P)-binding domain"/>
    <property type="match status" value="1"/>
</dbReference>
<feature type="domain" description="FAD-dependent oxidoreductase 2 FAD-binding" evidence="3">
    <location>
        <begin position="6"/>
        <end position="37"/>
    </location>
</feature>
<dbReference type="InterPro" id="IPR003953">
    <property type="entry name" value="FAD-dep_OxRdtase_2_FAD-bd"/>
</dbReference>
<evidence type="ECO:0000259" key="3">
    <source>
        <dbReference type="Pfam" id="PF00890"/>
    </source>
</evidence>
<dbReference type="EMBL" id="UGDD01000002">
    <property type="protein sequence ID" value="STJ56544.1"/>
    <property type="molecule type" value="Genomic_DNA"/>
</dbReference>
<evidence type="ECO:0000313" key="5">
    <source>
        <dbReference type="Proteomes" id="UP000254503"/>
    </source>
</evidence>
<dbReference type="Gene3D" id="3.50.50.60">
    <property type="entry name" value="FAD/NAD(P)-binding domain"/>
    <property type="match status" value="1"/>
</dbReference>
<keyword evidence="2" id="KW-0560">Oxidoreductase</keyword>